<feature type="signal peptide" evidence="1">
    <location>
        <begin position="1"/>
        <end position="20"/>
    </location>
</feature>
<dbReference type="Pfam" id="PF13568">
    <property type="entry name" value="OMP_b-brl_2"/>
    <property type="match status" value="1"/>
</dbReference>
<name>A0A4Q1K6G7_9FLAO</name>
<keyword evidence="4" id="KW-1185">Reference proteome</keyword>
<proteinExistence type="predicted"/>
<reference evidence="4" key="1">
    <citation type="submission" date="2019-01" db="EMBL/GenBank/DDBJ databases">
        <title>Cytophagaceae bacterium strain CAR-16.</title>
        <authorList>
            <person name="Chen W.-M."/>
        </authorList>
    </citation>
    <scope>NUCLEOTIDE SEQUENCE [LARGE SCALE GENOMIC DNA]</scope>
    <source>
        <strain evidence="4">LLJ-11</strain>
    </source>
</reference>
<evidence type="ECO:0000313" key="3">
    <source>
        <dbReference type="EMBL" id="RXR21212.1"/>
    </source>
</evidence>
<dbReference type="OrthoDB" id="959017at2"/>
<sequence length="227" mass="25989">MRKLFSFLLLLLASAFYSQTVPDFEAIDSLYREDQFYFSTTYNIFSKKPSGVSQNSFSVGLSTGFLRDFPINKKRTVAIAPGLGFSYNNYKQNLVISEMANTTSYSLIASDVALDKNKLSFLSVDVPLEFRWRTSTFESHKFWRIYTGIKASYVIMSRSKYIADNGNYTVVNNPDINKFQYGAYISAGYNTWNLYTYYGLNSIFNKDILSPNGNLKTLNIGLMFYIL</sequence>
<feature type="domain" description="Outer membrane protein beta-barrel" evidence="2">
    <location>
        <begin position="30"/>
        <end position="205"/>
    </location>
</feature>
<accession>A0A4Q1K6G7</accession>
<evidence type="ECO:0000256" key="1">
    <source>
        <dbReference type="SAM" id="SignalP"/>
    </source>
</evidence>
<dbReference type="Proteomes" id="UP000290283">
    <property type="component" value="Unassembled WGS sequence"/>
</dbReference>
<dbReference type="EMBL" id="SBKO01000001">
    <property type="protein sequence ID" value="RXR21212.1"/>
    <property type="molecule type" value="Genomic_DNA"/>
</dbReference>
<keyword evidence="1" id="KW-0732">Signal</keyword>
<protein>
    <submittedName>
        <fullName evidence="3">PorT family protein</fullName>
    </submittedName>
</protein>
<evidence type="ECO:0000313" key="4">
    <source>
        <dbReference type="Proteomes" id="UP000290283"/>
    </source>
</evidence>
<gene>
    <name evidence="3" type="ORF">EQG63_04540</name>
</gene>
<evidence type="ECO:0000259" key="2">
    <source>
        <dbReference type="Pfam" id="PF13568"/>
    </source>
</evidence>
<dbReference type="InterPro" id="IPR025665">
    <property type="entry name" value="Beta-barrel_OMP_2"/>
</dbReference>
<feature type="chain" id="PRO_5020249998" evidence="1">
    <location>
        <begin position="21"/>
        <end position="227"/>
    </location>
</feature>
<dbReference type="AlphaFoldDB" id="A0A4Q1K6G7"/>
<organism evidence="3 4">
    <name type="scientific">Flavobacterium amnicola</name>
    <dbReference type="NCBI Taxonomy" id="2506422"/>
    <lineage>
        <taxon>Bacteria</taxon>
        <taxon>Pseudomonadati</taxon>
        <taxon>Bacteroidota</taxon>
        <taxon>Flavobacteriia</taxon>
        <taxon>Flavobacteriales</taxon>
        <taxon>Flavobacteriaceae</taxon>
        <taxon>Flavobacterium</taxon>
    </lineage>
</organism>
<comment type="caution">
    <text evidence="3">The sequence shown here is derived from an EMBL/GenBank/DDBJ whole genome shotgun (WGS) entry which is preliminary data.</text>
</comment>
<dbReference type="RefSeq" id="WP_129434866.1">
    <property type="nucleotide sequence ID" value="NZ_SBKO01000001.1"/>
</dbReference>